<dbReference type="RefSeq" id="WP_306887218.1">
    <property type="nucleotide sequence ID" value="NZ_JAUSUL010000005.1"/>
</dbReference>
<proteinExistence type="predicted"/>
<dbReference type="AlphaFoldDB" id="A0AAE3VTG9"/>
<organism evidence="2 3">
    <name type="scientific">Amorphus orientalis</name>
    <dbReference type="NCBI Taxonomy" id="649198"/>
    <lineage>
        <taxon>Bacteria</taxon>
        <taxon>Pseudomonadati</taxon>
        <taxon>Pseudomonadota</taxon>
        <taxon>Alphaproteobacteria</taxon>
        <taxon>Hyphomicrobiales</taxon>
        <taxon>Amorphaceae</taxon>
        <taxon>Amorphus</taxon>
    </lineage>
</organism>
<keyword evidence="3" id="KW-1185">Reference proteome</keyword>
<reference evidence="2" key="1">
    <citation type="submission" date="2023-07" db="EMBL/GenBank/DDBJ databases">
        <title>Genomic Encyclopedia of Type Strains, Phase IV (KMG-IV): sequencing the most valuable type-strain genomes for metagenomic binning, comparative biology and taxonomic classification.</title>
        <authorList>
            <person name="Goeker M."/>
        </authorList>
    </citation>
    <scope>NUCLEOTIDE SEQUENCE</scope>
    <source>
        <strain evidence="2">DSM 21202</strain>
    </source>
</reference>
<keyword evidence="1" id="KW-0812">Transmembrane</keyword>
<sequence>MLRILYSVPLIGWLLQDAIEGPVSSRLWFLANLGMLWFLAVYFFGVAAFIFPLLALAGIVLTSIVVLTLVR</sequence>
<evidence type="ECO:0000256" key="1">
    <source>
        <dbReference type="SAM" id="Phobius"/>
    </source>
</evidence>
<evidence type="ECO:0000313" key="2">
    <source>
        <dbReference type="EMBL" id="MDQ0317301.1"/>
    </source>
</evidence>
<dbReference type="EMBL" id="JAUSUL010000005">
    <property type="protein sequence ID" value="MDQ0317301.1"/>
    <property type="molecule type" value="Genomic_DNA"/>
</dbReference>
<evidence type="ECO:0000313" key="3">
    <source>
        <dbReference type="Proteomes" id="UP001229244"/>
    </source>
</evidence>
<keyword evidence="1" id="KW-0472">Membrane</keyword>
<keyword evidence="1" id="KW-1133">Transmembrane helix</keyword>
<comment type="caution">
    <text evidence="2">The sequence shown here is derived from an EMBL/GenBank/DDBJ whole genome shotgun (WGS) entry which is preliminary data.</text>
</comment>
<accession>A0AAE3VTG9</accession>
<name>A0AAE3VTG9_9HYPH</name>
<feature type="transmembrane region" description="Helical" evidence="1">
    <location>
        <begin position="36"/>
        <end position="69"/>
    </location>
</feature>
<dbReference type="Proteomes" id="UP001229244">
    <property type="component" value="Unassembled WGS sequence"/>
</dbReference>
<gene>
    <name evidence="2" type="ORF">J2S73_003785</name>
</gene>
<protein>
    <submittedName>
        <fullName evidence="2">Uncharacterized protein</fullName>
    </submittedName>
</protein>